<dbReference type="WBParaSite" id="ECPE_0000035601-mRNA-1">
    <property type="protein sequence ID" value="ECPE_0000035601-mRNA-1"/>
    <property type="gene ID" value="ECPE_0000035601"/>
</dbReference>
<dbReference type="PANTHER" id="PTHR12848:SF16">
    <property type="entry name" value="REGULATORY-ASSOCIATED PROTEIN OF MTOR"/>
    <property type="match status" value="1"/>
</dbReference>
<dbReference type="Pfam" id="PF14538">
    <property type="entry name" value="Raptor_N"/>
    <property type="match status" value="1"/>
</dbReference>
<gene>
    <name evidence="4" type="ORF">ECPE_LOCUS356</name>
</gene>
<evidence type="ECO:0000313" key="4">
    <source>
        <dbReference type="EMBL" id="VDP21863.1"/>
    </source>
</evidence>
<evidence type="ECO:0000259" key="3">
    <source>
        <dbReference type="SMART" id="SM01302"/>
    </source>
</evidence>
<sequence length="224" mass="25830">MSHRILSNSETQSLFNEGSWLDDRDADDVDWPCRIAFGARHFVEEIEGAALYVEKYCKEKIKTLTVALVICLNIDIDPPDVQKIPPFCRVEAWFDPTDANSLRALETIGKNLQIQYERWHPRARYKQCLDPTLDDVKKLCVNLRRNAKEDRILFHYNGHGVPRPTENGEIWVFNTVNAPLFARSQMVLQIAYRLFKTHLLPFTSLIGKYISSNGIIKCPPIGNR</sequence>
<dbReference type="GO" id="GO:0010506">
    <property type="term" value="P:regulation of autophagy"/>
    <property type="evidence" value="ECO:0007669"/>
    <property type="project" value="TreeGrafter"/>
</dbReference>
<dbReference type="GO" id="GO:0031929">
    <property type="term" value="P:TOR signaling"/>
    <property type="evidence" value="ECO:0007669"/>
    <property type="project" value="InterPro"/>
</dbReference>
<dbReference type="AlphaFoldDB" id="A0A183A071"/>
<evidence type="ECO:0000313" key="6">
    <source>
        <dbReference type="WBParaSite" id="ECPE_0000035601-mRNA-1"/>
    </source>
</evidence>
<evidence type="ECO:0000256" key="2">
    <source>
        <dbReference type="ARBA" id="ARBA00022737"/>
    </source>
</evidence>
<name>A0A183A071_9TREM</name>
<reference evidence="4 5" key="2">
    <citation type="submission" date="2018-11" db="EMBL/GenBank/DDBJ databases">
        <authorList>
            <consortium name="Pathogen Informatics"/>
        </authorList>
    </citation>
    <scope>NUCLEOTIDE SEQUENCE [LARGE SCALE GENOMIC DNA]</scope>
    <source>
        <strain evidence="4 5">Egypt</strain>
    </source>
</reference>
<dbReference type="GO" id="GO:0009267">
    <property type="term" value="P:cellular response to starvation"/>
    <property type="evidence" value="ECO:0007669"/>
    <property type="project" value="TreeGrafter"/>
</dbReference>
<evidence type="ECO:0000256" key="1">
    <source>
        <dbReference type="ARBA" id="ARBA00022574"/>
    </source>
</evidence>
<dbReference type="InterPro" id="IPR029347">
    <property type="entry name" value="Raptor_N"/>
</dbReference>
<accession>A0A183A071</accession>
<dbReference type="GO" id="GO:0071230">
    <property type="term" value="P:cellular response to amino acid stimulus"/>
    <property type="evidence" value="ECO:0007669"/>
    <property type="project" value="TreeGrafter"/>
</dbReference>
<dbReference type="GO" id="GO:0030674">
    <property type="term" value="F:protein-macromolecule adaptor activity"/>
    <property type="evidence" value="ECO:0007669"/>
    <property type="project" value="TreeGrafter"/>
</dbReference>
<dbReference type="Proteomes" id="UP000272942">
    <property type="component" value="Unassembled WGS sequence"/>
</dbReference>
<dbReference type="GO" id="GO:0005737">
    <property type="term" value="C:cytoplasm"/>
    <property type="evidence" value="ECO:0007669"/>
    <property type="project" value="TreeGrafter"/>
</dbReference>
<dbReference type="OrthoDB" id="10262360at2759"/>
<dbReference type="PANTHER" id="PTHR12848">
    <property type="entry name" value="REGULATORY-ASSOCIATED PROTEIN OF MTOR"/>
    <property type="match status" value="1"/>
</dbReference>
<reference evidence="6" key="1">
    <citation type="submission" date="2016-06" db="UniProtKB">
        <authorList>
            <consortium name="WormBaseParasite"/>
        </authorList>
    </citation>
    <scope>IDENTIFICATION</scope>
</reference>
<dbReference type="PRINTS" id="PR01547">
    <property type="entry name" value="YEAST176DUF"/>
</dbReference>
<dbReference type="SMART" id="SM01302">
    <property type="entry name" value="Raptor_N"/>
    <property type="match status" value="1"/>
</dbReference>
<dbReference type="GO" id="GO:0031931">
    <property type="term" value="C:TORC1 complex"/>
    <property type="evidence" value="ECO:0007669"/>
    <property type="project" value="InterPro"/>
</dbReference>
<feature type="domain" description="Raptor N-terminal CASPase-like" evidence="3">
    <location>
        <begin position="60"/>
        <end position="192"/>
    </location>
</feature>
<keyword evidence="2" id="KW-0677">Repeat</keyword>
<protein>
    <submittedName>
        <fullName evidence="6">Raptor_N domain-containing protein</fullName>
    </submittedName>
</protein>
<organism evidence="6">
    <name type="scientific">Echinostoma caproni</name>
    <dbReference type="NCBI Taxonomy" id="27848"/>
    <lineage>
        <taxon>Eukaryota</taxon>
        <taxon>Metazoa</taxon>
        <taxon>Spiralia</taxon>
        <taxon>Lophotrochozoa</taxon>
        <taxon>Platyhelminthes</taxon>
        <taxon>Trematoda</taxon>
        <taxon>Digenea</taxon>
        <taxon>Plagiorchiida</taxon>
        <taxon>Echinostomata</taxon>
        <taxon>Echinostomatoidea</taxon>
        <taxon>Echinostomatidae</taxon>
        <taxon>Echinostoma</taxon>
    </lineage>
</organism>
<proteinExistence type="predicted"/>
<keyword evidence="1" id="KW-0853">WD repeat</keyword>
<dbReference type="GO" id="GO:0030307">
    <property type="term" value="P:positive regulation of cell growth"/>
    <property type="evidence" value="ECO:0007669"/>
    <property type="project" value="TreeGrafter"/>
</dbReference>
<keyword evidence="5" id="KW-1185">Reference proteome</keyword>
<dbReference type="EMBL" id="UZAN01001143">
    <property type="protein sequence ID" value="VDP21863.1"/>
    <property type="molecule type" value="Genomic_DNA"/>
</dbReference>
<evidence type="ECO:0000313" key="5">
    <source>
        <dbReference type="Proteomes" id="UP000272942"/>
    </source>
</evidence>
<dbReference type="InterPro" id="IPR004083">
    <property type="entry name" value="Raptor"/>
</dbReference>